<dbReference type="SUPFAM" id="SSF57903">
    <property type="entry name" value="FYVE/PHD zinc finger"/>
    <property type="match status" value="1"/>
</dbReference>
<feature type="region of interest" description="Disordered" evidence="9">
    <location>
        <begin position="1600"/>
        <end position="1720"/>
    </location>
</feature>
<feature type="compositionally biased region" description="Basic and acidic residues" evidence="9">
    <location>
        <begin position="547"/>
        <end position="562"/>
    </location>
</feature>
<dbReference type="Pfam" id="PF15613">
    <property type="entry name" value="WSD"/>
    <property type="match status" value="1"/>
</dbReference>
<feature type="region of interest" description="Disordered" evidence="9">
    <location>
        <begin position="427"/>
        <end position="500"/>
    </location>
</feature>
<feature type="compositionally biased region" description="Basic and acidic residues" evidence="9">
    <location>
        <begin position="442"/>
        <end position="488"/>
    </location>
</feature>
<dbReference type="Proteomes" id="UP001497392">
    <property type="component" value="Unassembled WGS sequence"/>
</dbReference>
<dbReference type="Pfam" id="PF01429">
    <property type="entry name" value="MBD"/>
    <property type="match status" value="1"/>
</dbReference>
<gene>
    <name evidence="12" type="primary">g9906</name>
    <name evidence="12" type="ORF">VP750_LOCUS8921</name>
</gene>
<feature type="region of interest" description="Disordered" evidence="9">
    <location>
        <begin position="547"/>
        <end position="574"/>
    </location>
</feature>
<dbReference type="Pfam" id="PF00628">
    <property type="entry name" value="PHD"/>
    <property type="match status" value="1"/>
</dbReference>
<dbReference type="Gene3D" id="3.30.160.360">
    <property type="match status" value="1"/>
</dbReference>
<feature type="compositionally biased region" description="Acidic residues" evidence="9">
    <location>
        <begin position="1709"/>
        <end position="1720"/>
    </location>
</feature>
<evidence type="ECO:0000256" key="7">
    <source>
        <dbReference type="ARBA" id="ARBA00023242"/>
    </source>
</evidence>
<dbReference type="PANTHER" id="PTHR47162">
    <property type="entry name" value="OS02G0192300 PROTEIN"/>
    <property type="match status" value="1"/>
</dbReference>
<keyword evidence="3 8" id="KW-0863">Zinc-finger</keyword>
<feature type="compositionally biased region" description="Low complexity" evidence="9">
    <location>
        <begin position="330"/>
        <end position="347"/>
    </location>
</feature>
<evidence type="ECO:0000256" key="3">
    <source>
        <dbReference type="ARBA" id="ARBA00022771"/>
    </source>
</evidence>
<sequence length="1720" mass="185649">MEGDQQQSASSPGTAPAAHEAPPSAVKGTPPAKGASQSAPAVFSPSKEPDNDQLRERLKDDILSKGGTWDDGWQVESKMRASGSTAGTWDSYYRSPGGQRFRSRNEAMKSLGFGEDKSKEKKSPSKAPGKATPKPKEERLSHEQALARARAEAAESPLPLPLKLGNGVKVLKLGTLNPKPAYHTETQLWPVEYWARASIPNDPTHSYLLSKVKDGGDAGPCFSVSTKLPYGSSAEETVILTNTRHPDDAWRALAQLQHAAREALSVAPEQAKASHASRAEPTEDGTGEAGPAAGKEIAKDPPQELRQLTIAEQLAAAAARSIQGRSAVPTATSSGSAGQTQSGKASGTHGKSLLLPNGHSMPDSVKEWLVSLPELDGLWGMERFGLADIRVCKALEGLEGADQCTSYKFVEERSTWAAEKARLKKLIQSRTKQASTGAAKKAGKEMTKQEKQQAREKAQMEKAAGKDGKKRARDESKSGKAKPKDGPAAKKSKKGPTAQRGDAAEDILAMLNSGESVHKVPLTLEGGVARVMKKLLDQVDKWAEKQEAAKERREAKQREKQQMKPIDNQTAPSAEFLARQEQAREEERKYGVEDSRLPGASALPPVASPVGAGILPATALSGIVELWAFASQFQEALQLQSVPSIAEMEQTFAKPDQPKSATTAALMQIAAQVAGEVFNAALTVASERDADIQVRELKGAFPPIKEDTWQEVVRRLFLLVGTSAFVASGEGSGGLDIALGPNVGCSPLGLLGPAAILQGLLAGPSTEDPRKMPAALPLGASSSATEALLARLDGCVHAGAGRLLQEAGNADGQPAAETPDQDAHVLRACRRILLQLTMLKAARDTSDAPSLLCFEGGKAAAAARSARPLDLMIIANRVDAGYYAAISQEPMDAFKADVTAALENYRLASTRKGAEFAASLSEKRASELADMALGTLESLIEKYKVAVAECAKRDAATANADSSAANGQEQGTAAETDNDRTERTIVDDLSRPFVPWDGCAACWKNEDHNNILLCDGCDLEYHYYCMQPPLSDIPTADSWYCPRCVEEGKTSSQEGTQGRFSQPHPDVQRSEYQQAALLLGSREFSSLSVVQRVEVARLLVELAMQSLLMRDMLQDEYDLRREQRRELLELRMKFKRRHQEQVEREKALKEAKAKADGNAGQAKASMNAVKELLREESKRTRAREAEQAESLRERERERQLVEETQLDPGRCEHLGYDRHWNRYWLFGAWDGPGKGAVYVERRPASAPKEDRAPAEPLMFSSQGTLQAEEPDLDPGTAPWGVYSSGQSVDSLIAYLNPQGQRESVLKRALQRVRPYIAQSTEPEQQQQPPLSSKGAAVFEVALKQDGALSHAGVDTKAADTTDLAAANGDGADALAIDGSGAEPMEVDGHAEVTASLTEQVDKAADASMEVPALDQHTAAVRKLAGEVMAFEEGLSVDALSTGGPTWPHERRRRWRSLLETTTRLPDIMAALVIVESAIKPAYLKPSWRLWAFPAPNPALAGTLASVRLRLAALRSAYKRFPSASAHLPALAPKEAAPAPGSRRARLPRGALAEAAIAASGNASEESEPEPEQLPPTRKITRQERAKLTMSDEAYALKLQAELNGERPARERSRMAPKAPQRATRAARRPNGRVRYTYSDDDEDSEDDSMPRRNTRSRTNLTVSMNGRGSAPVDTMRRTRAAGPVHDTSEDSGPPKTRAAAGRNRHVIIDDDDEDASSDSE</sequence>
<dbReference type="InterPro" id="IPR016177">
    <property type="entry name" value="DNA-bd_dom_sf"/>
</dbReference>
<dbReference type="InterPro" id="IPR001739">
    <property type="entry name" value="Methyl_CpG_DNA-bd"/>
</dbReference>
<evidence type="ECO:0000256" key="8">
    <source>
        <dbReference type="PROSITE-ProRule" id="PRU00146"/>
    </source>
</evidence>
<dbReference type="InterPro" id="IPR011011">
    <property type="entry name" value="Znf_FYVE_PHD"/>
</dbReference>
<dbReference type="PROSITE" id="PS01359">
    <property type="entry name" value="ZF_PHD_1"/>
    <property type="match status" value="1"/>
</dbReference>
<keyword evidence="5" id="KW-0805">Transcription regulation</keyword>
<dbReference type="PROSITE" id="PS50982">
    <property type="entry name" value="MBD"/>
    <property type="match status" value="1"/>
</dbReference>
<feature type="region of interest" description="Disordered" evidence="9">
    <location>
        <begin position="1554"/>
        <end position="1580"/>
    </location>
</feature>
<evidence type="ECO:0000313" key="13">
    <source>
        <dbReference type="Proteomes" id="UP001497392"/>
    </source>
</evidence>
<dbReference type="InterPro" id="IPR003888">
    <property type="entry name" value="FYrich_N"/>
</dbReference>
<keyword evidence="4" id="KW-0862">Zinc</keyword>
<name>A0ABP1G466_9CHLO</name>
<protein>
    <submittedName>
        <fullName evidence="12">G9906 protein</fullName>
    </submittedName>
</protein>
<evidence type="ECO:0000256" key="5">
    <source>
        <dbReference type="ARBA" id="ARBA00023015"/>
    </source>
</evidence>
<feature type="compositionally biased region" description="Low complexity" evidence="9">
    <location>
        <begin position="1554"/>
        <end position="1563"/>
    </location>
</feature>
<feature type="compositionally biased region" description="Acidic residues" evidence="9">
    <location>
        <begin position="1638"/>
        <end position="1647"/>
    </location>
</feature>
<dbReference type="PROSITE" id="PS51542">
    <property type="entry name" value="FYRN"/>
    <property type="match status" value="1"/>
</dbReference>
<keyword evidence="13" id="KW-1185">Reference proteome</keyword>
<feature type="compositionally biased region" description="Basic and acidic residues" evidence="9">
    <location>
        <begin position="977"/>
        <end position="986"/>
    </location>
</feature>
<evidence type="ECO:0000256" key="6">
    <source>
        <dbReference type="ARBA" id="ARBA00023163"/>
    </source>
</evidence>
<evidence type="ECO:0000259" key="10">
    <source>
        <dbReference type="PROSITE" id="PS50016"/>
    </source>
</evidence>
<keyword evidence="2" id="KW-0479">Metal-binding</keyword>
<dbReference type="InterPro" id="IPR019786">
    <property type="entry name" value="Zinc_finger_PHD-type_CS"/>
</dbReference>
<dbReference type="InterPro" id="IPR019787">
    <property type="entry name" value="Znf_PHD-finger"/>
</dbReference>
<feature type="compositionally biased region" description="Basic and acidic residues" evidence="9">
    <location>
        <begin position="114"/>
        <end position="123"/>
    </location>
</feature>
<dbReference type="InterPro" id="IPR028941">
    <property type="entry name" value="WHIM2_dom"/>
</dbReference>
<feature type="compositionally biased region" description="Polar residues" evidence="9">
    <location>
        <begin position="1656"/>
        <end position="1666"/>
    </location>
</feature>
<feature type="compositionally biased region" description="Polar residues" evidence="9">
    <location>
        <begin position="1"/>
        <end position="13"/>
    </location>
</feature>
<accession>A0ABP1G466</accession>
<dbReference type="SMART" id="SM00249">
    <property type="entry name" value="PHD"/>
    <property type="match status" value="1"/>
</dbReference>
<feature type="region of interest" description="Disordered" evidence="9">
    <location>
        <begin position="325"/>
        <end position="359"/>
    </location>
</feature>
<dbReference type="PANTHER" id="PTHR47162:SF10">
    <property type="entry name" value="METHYL-CPG-BINDING DOMAIN-CONTAINING PROTEIN 9 ISOFORM X1"/>
    <property type="match status" value="1"/>
</dbReference>
<organism evidence="12 13">
    <name type="scientific">Coccomyxa viridis</name>
    <dbReference type="NCBI Taxonomy" id="1274662"/>
    <lineage>
        <taxon>Eukaryota</taxon>
        <taxon>Viridiplantae</taxon>
        <taxon>Chlorophyta</taxon>
        <taxon>core chlorophytes</taxon>
        <taxon>Trebouxiophyceae</taxon>
        <taxon>Trebouxiophyceae incertae sedis</taxon>
        <taxon>Coccomyxaceae</taxon>
        <taxon>Coccomyxa</taxon>
    </lineage>
</organism>
<feature type="region of interest" description="Disordered" evidence="9">
    <location>
        <begin position="958"/>
        <end position="986"/>
    </location>
</feature>
<feature type="region of interest" description="Disordered" evidence="9">
    <location>
        <begin position="1"/>
        <end position="154"/>
    </location>
</feature>
<evidence type="ECO:0000256" key="2">
    <source>
        <dbReference type="ARBA" id="ARBA00022723"/>
    </source>
</evidence>
<keyword evidence="7" id="KW-0539">Nucleus</keyword>
<feature type="compositionally biased region" description="Basic and acidic residues" evidence="9">
    <location>
        <begin position="47"/>
        <end position="63"/>
    </location>
</feature>
<keyword evidence="6" id="KW-0804">Transcription</keyword>
<feature type="domain" description="PHD-type" evidence="10">
    <location>
        <begin position="996"/>
        <end position="1047"/>
    </location>
</feature>
<dbReference type="InterPro" id="IPR001965">
    <property type="entry name" value="Znf_PHD"/>
</dbReference>
<dbReference type="CDD" id="cd15515">
    <property type="entry name" value="PHD1_KDM5A_like"/>
    <property type="match status" value="1"/>
</dbReference>
<dbReference type="SUPFAM" id="SSF54171">
    <property type="entry name" value="DNA-binding domain"/>
    <property type="match status" value="1"/>
</dbReference>
<feature type="region of interest" description="Disordered" evidence="9">
    <location>
        <begin position="1171"/>
        <end position="1200"/>
    </location>
</feature>
<evidence type="ECO:0000259" key="11">
    <source>
        <dbReference type="PROSITE" id="PS50982"/>
    </source>
</evidence>
<feature type="compositionally biased region" description="Basic and acidic residues" evidence="9">
    <location>
        <begin position="1603"/>
        <end position="1613"/>
    </location>
</feature>
<dbReference type="EMBL" id="CAXHTA020000016">
    <property type="protein sequence ID" value="CAL5227015.1"/>
    <property type="molecule type" value="Genomic_DNA"/>
</dbReference>
<dbReference type="Gene3D" id="2.30.30.1150">
    <property type="match status" value="1"/>
</dbReference>
<comment type="caution">
    <text evidence="12">The sequence shown here is derived from an EMBL/GenBank/DDBJ whole genome shotgun (WGS) entry which is preliminary data.</text>
</comment>
<dbReference type="PROSITE" id="PS50016">
    <property type="entry name" value="ZF_PHD_2"/>
    <property type="match status" value="1"/>
</dbReference>
<evidence type="ECO:0000256" key="4">
    <source>
        <dbReference type="ARBA" id="ARBA00022833"/>
    </source>
</evidence>
<reference evidence="12 13" key="1">
    <citation type="submission" date="2024-06" db="EMBL/GenBank/DDBJ databases">
        <authorList>
            <person name="Kraege A."/>
            <person name="Thomma B."/>
        </authorList>
    </citation>
    <scope>NUCLEOTIDE SEQUENCE [LARGE SCALE GENOMIC DNA]</scope>
</reference>
<evidence type="ECO:0000256" key="9">
    <source>
        <dbReference type="SAM" id="MobiDB-lite"/>
    </source>
</evidence>
<feature type="region of interest" description="Disordered" evidence="9">
    <location>
        <begin position="261"/>
        <end position="296"/>
    </location>
</feature>
<evidence type="ECO:0000256" key="1">
    <source>
        <dbReference type="ARBA" id="ARBA00004123"/>
    </source>
</evidence>
<dbReference type="Gene3D" id="3.30.890.10">
    <property type="entry name" value="Methyl-cpg-binding Protein 2, Chain A"/>
    <property type="match status" value="1"/>
</dbReference>
<comment type="subcellular location">
    <subcellularLocation>
        <location evidence="1">Nucleus</location>
    </subcellularLocation>
</comment>
<proteinExistence type="predicted"/>
<evidence type="ECO:0000313" key="12">
    <source>
        <dbReference type="EMBL" id="CAL5227015.1"/>
    </source>
</evidence>
<feature type="domain" description="MBD" evidence="11">
    <location>
        <begin position="59"/>
        <end position="131"/>
    </location>
</feature>